<reference evidence="3 4" key="1">
    <citation type="journal article" date="2014" name="Agronomy (Basel)">
        <title>A Draft Genome Sequence for Ensete ventricosum, the Drought-Tolerant Tree Against Hunger.</title>
        <authorList>
            <person name="Harrison J."/>
            <person name="Moore K.A."/>
            <person name="Paszkiewicz K."/>
            <person name="Jones T."/>
            <person name="Grant M."/>
            <person name="Ambacheew D."/>
            <person name="Muzemil S."/>
            <person name="Studholme D.J."/>
        </authorList>
    </citation>
    <scope>NUCLEOTIDE SEQUENCE [LARGE SCALE GENOMIC DNA]</scope>
</reference>
<evidence type="ECO:0000313" key="4">
    <source>
        <dbReference type="Proteomes" id="UP000287651"/>
    </source>
</evidence>
<proteinExistence type="predicted"/>
<keyword evidence="2" id="KW-1133">Transmembrane helix</keyword>
<keyword evidence="2" id="KW-0472">Membrane</keyword>
<sequence length="169" mass="18557">MSGGSRRTARSRGRPSPGEADAAESARGPRPVEGIRKGRSLDHGPIRLRDVSLKTLLGLGFLASLFLFFLVNNDQWGSRREDPVVRKLRRAVTPLPAPRMMDLPQLLMINIRRIPFLAIWLGSSFKESTRRVCTGAPTDLTCTLESEPGTGLCDDLVLLLSFAPSVDSM</sequence>
<accession>A0A427B7A3</accession>
<comment type="caution">
    <text evidence="3">The sequence shown here is derived from an EMBL/GenBank/DDBJ whole genome shotgun (WGS) entry which is preliminary data.</text>
</comment>
<dbReference type="AlphaFoldDB" id="A0A427B7A3"/>
<protein>
    <submittedName>
        <fullName evidence="3">Uncharacterized protein</fullName>
    </submittedName>
</protein>
<gene>
    <name evidence="3" type="ORF">B296_00001836</name>
</gene>
<dbReference type="Proteomes" id="UP000287651">
    <property type="component" value="Unassembled WGS sequence"/>
</dbReference>
<evidence type="ECO:0000313" key="3">
    <source>
        <dbReference type="EMBL" id="RRT84327.1"/>
    </source>
</evidence>
<dbReference type="EMBL" id="AMZH03000326">
    <property type="protein sequence ID" value="RRT84327.1"/>
    <property type="molecule type" value="Genomic_DNA"/>
</dbReference>
<evidence type="ECO:0000256" key="1">
    <source>
        <dbReference type="SAM" id="MobiDB-lite"/>
    </source>
</evidence>
<keyword evidence="2" id="KW-0812">Transmembrane</keyword>
<evidence type="ECO:0000256" key="2">
    <source>
        <dbReference type="SAM" id="Phobius"/>
    </source>
</evidence>
<name>A0A427B7A3_ENSVE</name>
<feature type="region of interest" description="Disordered" evidence="1">
    <location>
        <begin position="1"/>
        <end position="39"/>
    </location>
</feature>
<feature type="transmembrane region" description="Helical" evidence="2">
    <location>
        <begin position="51"/>
        <end position="71"/>
    </location>
</feature>
<organism evidence="3 4">
    <name type="scientific">Ensete ventricosum</name>
    <name type="common">Abyssinian banana</name>
    <name type="synonym">Musa ensete</name>
    <dbReference type="NCBI Taxonomy" id="4639"/>
    <lineage>
        <taxon>Eukaryota</taxon>
        <taxon>Viridiplantae</taxon>
        <taxon>Streptophyta</taxon>
        <taxon>Embryophyta</taxon>
        <taxon>Tracheophyta</taxon>
        <taxon>Spermatophyta</taxon>
        <taxon>Magnoliopsida</taxon>
        <taxon>Liliopsida</taxon>
        <taxon>Zingiberales</taxon>
        <taxon>Musaceae</taxon>
        <taxon>Ensete</taxon>
    </lineage>
</organism>